<feature type="domain" description="IclR-ED" evidence="5">
    <location>
        <begin position="80"/>
        <end position="262"/>
    </location>
</feature>
<evidence type="ECO:0000259" key="4">
    <source>
        <dbReference type="PROSITE" id="PS51077"/>
    </source>
</evidence>
<dbReference type="GO" id="GO:0003700">
    <property type="term" value="F:DNA-binding transcription factor activity"/>
    <property type="evidence" value="ECO:0007669"/>
    <property type="project" value="TreeGrafter"/>
</dbReference>
<dbReference type="PANTHER" id="PTHR30136:SF35">
    <property type="entry name" value="HTH-TYPE TRANSCRIPTIONAL REGULATOR RV1719"/>
    <property type="match status" value="1"/>
</dbReference>
<dbReference type="RefSeq" id="WP_085123636.1">
    <property type="nucleotide sequence ID" value="NZ_FWZX01000012.1"/>
</dbReference>
<dbReference type="CDD" id="cd00090">
    <property type="entry name" value="HTH_ARSR"/>
    <property type="match status" value="1"/>
</dbReference>
<dbReference type="STRING" id="560819.SAMN05428998_112104"/>
<accession>A0A1Y6BZS8</accession>
<dbReference type="InterPro" id="IPR050707">
    <property type="entry name" value="HTH_MetabolicPath_Reg"/>
</dbReference>
<dbReference type="Pfam" id="PF01614">
    <property type="entry name" value="IclR_C"/>
    <property type="match status" value="1"/>
</dbReference>
<dbReference type="InterPro" id="IPR036390">
    <property type="entry name" value="WH_DNA-bd_sf"/>
</dbReference>
<evidence type="ECO:0000256" key="1">
    <source>
        <dbReference type="ARBA" id="ARBA00023015"/>
    </source>
</evidence>
<dbReference type="SUPFAM" id="SSF46785">
    <property type="entry name" value="Winged helix' DNA-binding domain"/>
    <property type="match status" value="1"/>
</dbReference>
<gene>
    <name evidence="6" type="ORF">SAMN05428998_112104</name>
</gene>
<evidence type="ECO:0000256" key="3">
    <source>
        <dbReference type="ARBA" id="ARBA00023163"/>
    </source>
</evidence>
<sequence length="262" mass="28464">MSSVTKEERKPSAEIAKRQTTIGKSVEILHILAEGETRFSNIQRALGYGNGTTHRLLKSLLDAGLIVQDPVSKDYLLSNEILKLAAKIEDGFAHISLIATREMERLREESGETVCLCKRVGLRKIIAEELASQHGIKFEYGKGYSSSFHSGATGVALLSLLDEAAVEKLLDKAELVQETPDTVIDRSRILARVAEARRNGYAVSYGEVTPGTASLSVPLQDGTSSFALTVVGPANRFFPKSMLEATLAAARRIEGAINAQRH</sequence>
<keyword evidence="2" id="KW-0238">DNA-binding</keyword>
<dbReference type="AlphaFoldDB" id="A0A1Y6BZS8"/>
<dbReference type="GO" id="GO:0045892">
    <property type="term" value="P:negative regulation of DNA-templated transcription"/>
    <property type="evidence" value="ECO:0007669"/>
    <property type="project" value="TreeGrafter"/>
</dbReference>
<name>A0A1Y6BZS8_9PROT</name>
<dbReference type="SUPFAM" id="SSF55781">
    <property type="entry name" value="GAF domain-like"/>
    <property type="match status" value="1"/>
</dbReference>
<organism evidence="6 7">
    <name type="scientific">Tistlia consotensis USBA 355</name>
    <dbReference type="NCBI Taxonomy" id="560819"/>
    <lineage>
        <taxon>Bacteria</taxon>
        <taxon>Pseudomonadati</taxon>
        <taxon>Pseudomonadota</taxon>
        <taxon>Alphaproteobacteria</taxon>
        <taxon>Rhodospirillales</taxon>
        <taxon>Rhodovibrionaceae</taxon>
        <taxon>Tistlia</taxon>
    </lineage>
</organism>
<feature type="domain" description="HTH iclR-type" evidence="4">
    <location>
        <begin position="19"/>
        <end position="79"/>
    </location>
</feature>
<dbReference type="Gene3D" id="1.10.10.10">
    <property type="entry name" value="Winged helix-like DNA-binding domain superfamily/Winged helix DNA-binding domain"/>
    <property type="match status" value="1"/>
</dbReference>
<protein>
    <submittedName>
        <fullName evidence="6">Transcriptional regulator, IclR family</fullName>
    </submittedName>
</protein>
<evidence type="ECO:0000256" key="2">
    <source>
        <dbReference type="ARBA" id="ARBA00023125"/>
    </source>
</evidence>
<dbReference type="InterPro" id="IPR029016">
    <property type="entry name" value="GAF-like_dom_sf"/>
</dbReference>
<reference evidence="6 7" key="1">
    <citation type="submission" date="2017-04" db="EMBL/GenBank/DDBJ databases">
        <authorList>
            <person name="Afonso C.L."/>
            <person name="Miller P.J."/>
            <person name="Scott M.A."/>
            <person name="Spackman E."/>
            <person name="Goraichik I."/>
            <person name="Dimitrov K.M."/>
            <person name="Suarez D.L."/>
            <person name="Swayne D.E."/>
        </authorList>
    </citation>
    <scope>NUCLEOTIDE SEQUENCE [LARGE SCALE GENOMIC DNA]</scope>
    <source>
        <strain evidence="6 7">USBA 355</strain>
    </source>
</reference>
<dbReference type="PANTHER" id="PTHR30136">
    <property type="entry name" value="HELIX-TURN-HELIX TRANSCRIPTIONAL REGULATOR, ICLR FAMILY"/>
    <property type="match status" value="1"/>
</dbReference>
<keyword evidence="3" id="KW-0804">Transcription</keyword>
<evidence type="ECO:0000259" key="5">
    <source>
        <dbReference type="PROSITE" id="PS51078"/>
    </source>
</evidence>
<dbReference type="Proteomes" id="UP000192917">
    <property type="component" value="Unassembled WGS sequence"/>
</dbReference>
<dbReference type="InterPro" id="IPR011991">
    <property type="entry name" value="ArsR-like_HTH"/>
</dbReference>
<dbReference type="SMART" id="SM00346">
    <property type="entry name" value="HTH_ICLR"/>
    <property type="match status" value="1"/>
</dbReference>
<dbReference type="Pfam" id="PF09339">
    <property type="entry name" value="HTH_IclR"/>
    <property type="match status" value="1"/>
</dbReference>
<dbReference type="Gene3D" id="3.30.450.40">
    <property type="match status" value="1"/>
</dbReference>
<dbReference type="InterPro" id="IPR036388">
    <property type="entry name" value="WH-like_DNA-bd_sf"/>
</dbReference>
<keyword evidence="1" id="KW-0805">Transcription regulation</keyword>
<dbReference type="EMBL" id="FWZX01000012">
    <property type="protein sequence ID" value="SMF36808.1"/>
    <property type="molecule type" value="Genomic_DNA"/>
</dbReference>
<keyword evidence="7" id="KW-1185">Reference proteome</keyword>
<dbReference type="InterPro" id="IPR005471">
    <property type="entry name" value="Tscrpt_reg_IclR_N"/>
</dbReference>
<dbReference type="PROSITE" id="PS51078">
    <property type="entry name" value="ICLR_ED"/>
    <property type="match status" value="1"/>
</dbReference>
<evidence type="ECO:0000313" key="6">
    <source>
        <dbReference type="EMBL" id="SMF36808.1"/>
    </source>
</evidence>
<proteinExistence type="predicted"/>
<dbReference type="PROSITE" id="PS51077">
    <property type="entry name" value="HTH_ICLR"/>
    <property type="match status" value="1"/>
</dbReference>
<dbReference type="InterPro" id="IPR014757">
    <property type="entry name" value="Tscrpt_reg_IclR_C"/>
</dbReference>
<dbReference type="GO" id="GO:0003677">
    <property type="term" value="F:DNA binding"/>
    <property type="evidence" value="ECO:0007669"/>
    <property type="project" value="UniProtKB-KW"/>
</dbReference>
<evidence type="ECO:0000313" key="7">
    <source>
        <dbReference type="Proteomes" id="UP000192917"/>
    </source>
</evidence>